<dbReference type="EMBL" id="SWDB01000033">
    <property type="protein sequence ID" value="TKB43843.1"/>
    <property type="molecule type" value="Genomic_DNA"/>
</dbReference>
<evidence type="ECO:0000313" key="7">
    <source>
        <dbReference type="EMBL" id="TKB43843.1"/>
    </source>
</evidence>
<dbReference type="PANTHER" id="PTHR38776">
    <property type="entry name" value="MLTA-INTERACTING PROTEIN-RELATED"/>
    <property type="match status" value="1"/>
</dbReference>
<comment type="similarity">
    <text evidence="2">Belongs to the MipA/OmpV family.</text>
</comment>
<dbReference type="Proteomes" id="UP000307999">
    <property type="component" value="Unassembled WGS sequence"/>
</dbReference>
<feature type="signal peptide" evidence="6">
    <location>
        <begin position="1"/>
        <end position="21"/>
    </location>
</feature>
<evidence type="ECO:0000256" key="5">
    <source>
        <dbReference type="ARBA" id="ARBA00023237"/>
    </source>
</evidence>
<dbReference type="PANTHER" id="PTHR38776:SF1">
    <property type="entry name" value="MLTA-INTERACTING PROTEIN-RELATED"/>
    <property type="match status" value="1"/>
</dbReference>
<dbReference type="GO" id="GO:0009279">
    <property type="term" value="C:cell outer membrane"/>
    <property type="evidence" value="ECO:0007669"/>
    <property type="project" value="UniProtKB-SubCell"/>
</dbReference>
<dbReference type="InterPro" id="IPR036709">
    <property type="entry name" value="Autotransporte_beta_dom_sf"/>
</dbReference>
<evidence type="ECO:0000256" key="1">
    <source>
        <dbReference type="ARBA" id="ARBA00004442"/>
    </source>
</evidence>
<protein>
    <submittedName>
        <fullName evidence="7">MipA/OmpV family protein</fullName>
    </submittedName>
</protein>
<dbReference type="SUPFAM" id="SSF103515">
    <property type="entry name" value="Autotransporter"/>
    <property type="match status" value="1"/>
</dbReference>
<evidence type="ECO:0000256" key="3">
    <source>
        <dbReference type="ARBA" id="ARBA00022729"/>
    </source>
</evidence>
<feature type="chain" id="PRO_5020840823" evidence="6">
    <location>
        <begin position="22"/>
        <end position="259"/>
    </location>
</feature>
<comment type="subcellular location">
    <subcellularLocation>
        <location evidence="1">Cell outer membrane</location>
    </subcellularLocation>
</comment>
<evidence type="ECO:0000256" key="2">
    <source>
        <dbReference type="ARBA" id="ARBA00005722"/>
    </source>
</evidence>
<proteinExistence type="inferred from homology"/>
<evidence type="ECO:0000313" key="8">
    <source>
        <dbReference type="Proteomes" id="UP000307999"/>
    </source>
</evidence>
<gene>
    <name evidence="7" type="ORF">E8M12_13855</name>
</gene>
<comment type="caution">
    <text evidence="7">The sequence shown here is derived from an EMBL/GenBank/DDBJ whole genome shotgun (WGS) entry which is preliminary data.</text>
</comment>
<name>A0A4U1B2M0_9GAMM</name>
<keyword evidence="5" id="KW-0998">Cell outer membrane</keyword>
<dbReference type="Pfam" id="PF06629">
    <property type="entry name" value="MipA"/>
    <property type="match status" value="1"/>
</dbReference>
<reference evidence="7 8" key="1">
    <citation type="submission" date="2019-04" db="EMBL/GenBank/DDBJ databases">
        <title>Thalassotalea guangxiensis sp. nov., isolated from sediment of the coastal wetland.</title>
        <authorList>
            <person name="Zheng S."/>
            <person name="Zhang D."/>
        </authorList>
    </citation>
    <scope>NUCLEOTIDE SEQUENCE [LARGE SCALE GENOMIC DNA]</scope>
    <source>
        <strain evidence="7 8">ZS-4</strain>
    </source>
</reference>
<dbReference type="RefSeq" id="WP_136736856.1">
    <property type="nucleotide sequence ID" value="NZ_SWDB01000033.1"/>
</dbReference>
<dbReference type="InterPro" id="IPR010583">
    <property type="entry name" value="MipA"/>
</dbReference>
<accession>A0A4U1B2M0</accession>
<sequence length="259" mass="29492">MKPFVFSIFLFCLLILPSVSADDGNRGRGDNRAKVEPYGFIYGLGLSLNNELYKGYDRRFIPIPVIGYRGESFTIYGPFASYDVFETDAIEVSLKLAPRFAGFDDNDSFIFEGMETRKFSMDAGVGVRWQKNDWRLDTQAMFDVLGRSNGYEVSATFGRVMNYGPFFFEPNVGVSYVSENMVDYYYGVRANEATVNRPFYQAKSALNPTLGLSFFTPVLWGGMTRIGIEKTWFADTYADSPLTDESSRIDIFFAYSRRF</sequence>
<keyword evidence="4" id="KW-0472">Membrane</keyword>
<keyword evidence="8" id="KW-1185">Reference proteome</keyword>
<dbReference type="AlphaFoldDB" id="A0A4U1B2M0"/>
<evidence type="ECO:0000256" key="6">
    <source>
        <dbReference type="SAM" id="SignalP"/>
    </source>
</evidence>
<dbReference type="OrthoDB" id="8562138at2"/>
<evidence type="ECO:0000256" key="4">
    <source>
        <dbReference type="ARBA" id="ARBA00023136"/>
    </source>
</evidence>
<keyword evidence="3 6" id="KW-0732">Signal</keyword>
<organism evidence="7 8">
    <name type="scientific">Thalassotalea mangrovi</name>
    <dbReference type="NCBI Taxonomy" id="2572245"/>
    <lineage>
        <taxon>Bacteria</taxon>
        <taxon>Pseudomonadati</taxon>
        <taxon>Pseudomonadota</taxon>
        <taxon>Gammaproteobacteria</taxon>
        <taxon>Alteromonadales</taxon>
        <taxon>Colwelliaceae</taxon>
        <taxon>Thalassotalea</taxon>
    </lineage>
</organism>